<dbReference type="GO" id="GO:0009055">
    <property type="term" value="F:electron transfer activity"/>
    <property type="evidence" value="ECO:0007669"/>
    <property type="project" value="UniProtKB-UniRule"/>
</dbReference>
<comment type="cofactor">
    <cofactor evidence="8">
        <name>heme b</name>
        <dbReference type="ChEBI" id="CHEBI:60344"/>
    </cofactor>
    <text evidence="8">Binds 1 heme b (iron(II)-protoporphyrin IX) group per subunit.</text>
</comment>
<dbReference type="GO" id="GO:0030091">
    <property type="term" value="P:protein repair"/>
    <property type="evidence" value="ECO:0007669"/>
    <property type="project" value="UniProtKB-UniRule"/>
</dbReference>
<keyword evidence="2 8" id="KW-0813">Transport</keyword>
<comment type="subunit">
    <text evidence="8">Heterodimer of a catalytic subunit (MsrP) and a heme-binding subunit (MsrQ).</text>
</comment>
<evidence type="ECO:0000256" key="5">
    <source>
        <dbReference type="ARBA" id="ARBA00022989"/>
    </source>
</evidence>
<evidence type="ECO:0000256" key="2">
    <source>
        <dbReference type="ARBA" id="ARBA00022448"/>
    </source>
</evidence>
<feature type="transmembrane region" description="Helical" evidence="8">
    <location>
        <begin position="108"/>
        <end position="126"/>
    </location>
</feature>
<evidence type="ECO:0000256" key="7">
    <source>
        <dbReference type="ARBA" id="ARBA00023136"/>
    </source>
</evidence>
<dbReference type="Proteomes" id="UP000295554">
    <property type="component" value="Unassembled WGS sequence"/>
</dbReference>
<evidence type="ECO:0000256" key="8">
    <source>
        <dbReference type="HAMAP-Rule" id="MF_01207"/>
    </source>
</evidence>
<dbReference type="InterPro" id="IPR022837">
    <property type="entry name" value="MsrQ-like"/>
</dbReference>
<feature type="domain" description="Ferric oxidoreductase" evidence="9">
    <location>
        <begin position="42"/>
        <end position="155"/>
    </location>
</feature>
<dbReference type="GO" id="GO:0046872">
    <property type="term" value="F:metal ion binding"/>
    <property type="evidence" value="ECO:0007669"/>
    <property type="project" value="UniProtKB-KW"/>
</dbReference>
<keyword evidence="3 8" id="KW-0349">Heme</keyword>
<feature type="transmembrane region" description="Helical" evidence="8">
    <location>
        <begin position="169"/>
        <end position="188"/>
    </location>
</feature>
<proteinExistence type="inferred from homology"/>
<feature type="transmembrane region" description="Helical" evidence="8">
    <location>
        <begin position="44"/>
        <end position="62"/>
    </location>
</feature>
<dbReference type="GO" id="GO:0010181">
    <property type="term" value="F:FMN binding"/>
    <property type="evidence" value="ECO:0007669"/>
    <property type="project" value="UniProtKB-UniRule"/>
</dbReference>
<keyword evidence="8" id="KW-0288">FMN</keyword>
<dbReference type="GO" id="GO:0016679">
    <property type="term" value="F:oxidoreductase activity, acting on diphenols and related substances as donors"/>
    <property type="evidence" value="ECO:0007669"/>
    <property type="project" value="TreeGrafter"/>
</dbReference>
<comment type="caution">
    <text evidence="8">Lacks conserved residue(s) required for the propagation of feature annotation.</text>
</comment>
<comment type="similarity">
    <text evidence="8">Belongs to the MsrQ family.</text>
</comment>
<evidence type="ECO:0000259" key="9">
    <source>
        <dbReference type="Pfam" id="PF01794"/>
    </source>
</evidence>
<dbReference type="PANTHER" id="PTHR36964:SF1">
    <property type="entry name" value="PROTEIN-METHIONINE-SULFOXIDE REDUCTASE HEME-BINDING SUBUNIT MSRQ"/>
    <property type="match status" value="1"/>
</dbReference>
<comment type="cofactor">
    <cofactor evidence="8">
        <name>FMN</name>
        <dbReference type="ChEBI" id="CHEBI:58210"/>
    </cofactor>
    <text evidence="8">Binds 1 FMN per subunit.</text>
</comment>
<keyword evidence="8" id="KW-0285">Flavoprotein</keyword>
<comment type="subcellular location">
    <subcellularLocation>
        <location evidence="8">Cell membrane</location>
        <topology evidence="8">Multi-pass membrane protein</topology>
    </subcellularLocation>
    <subcellularLocation>
        <location evidence="1">Membrane</location>
        <topology evidence="1">Multi-pass membrane protein</topology>
    </subcellularLocation>
</comment>
<keyword evidence="8" id="KW-1003">Cell membrane</keyword>
<gene>
    <name evidence="8" type="primary">msrQ</name>
    <name evidence="10" type="ORF">E2F43_12085</name>
</gene>
<evidence type="ECO:0000313" key="10">
    <source>
        <dbReference type="EMBL" id="TDG12356.1"/>
    </source>
</evidence>
<organism evidence="10 11">
    <name type="scientific">Seongchinamella unica</name>
    <dbReference type="NCBI Taxonomy" id="2547392"/>
    <lineage>
        <taxon>Bacteria</taxon>
        <taxon>Pseudomonadati</taxon>
        <taxon>Pseudomonadota</taxon>
        <taxon>Gammaproteobacteria</taxon>
        <taxon>Cellvibrionales</taxon>
        <taxon>Halieaceae</taxon>
        <taxon>Seongchinamella</taxon>
    </lineage>
</organism>
<evidence type="ECO:0000256" key="3">
    <source>
        <dbReference type="ARBA" id="ARBA00022617"/>
    </source>
</evidence>
<dbReference type="EMBL" id="SMSE01000003">
    <property type="protein sequence ID" value="TDG12356.1"/>
    <property type="molecule type" value="Genomic_DNA"/>
</dbReference>
<dbReference type="Pfam" id="PF01794">
    <property type="entry name" value="Ferric_reduct"/>
    <property type="match status" value="1"/>
</dbReference>
<keyword evidence="5 8" id="KW-1133">Transmembrane helix</keyword>
<evidence type="ECO:0000256" key="1">
    <source>
        <dbReference type="ARBA" id="ARBA00004141"/>
    </source>
</evidence>
<name>A0A4R5LPN7_9GAMM</name>
<keyword evidence="8" id="KW-0479">Metal-binding</keyword>
<feature type="transmembrane region" description="Helical" evidence="8">
    <location>
        <begin position="74"/>
        <end position="96"/>
    </location>
</feature>
<reference evidence="10 11" key="1">
    <citation type="submission" date="2019-03" db="EMBL/GenBank/DDBJ databases">
        <title>Seongchinamella monodicae gen. nov., sp. nov., a novel member of the Gammaproteobacteria isolated from a tidal mudflat of beach.</title>
        <authorList>
            <person name="Yang H.G."/>
            <person name="Kang J.W."/>
            <person name="Lee S.D."/>
        </authorList>
    </citation>
    <scope>NUCLEOTIDE SEQUENCE [LARGE SCALE GENOMIC DNA]</scope>
    <source>
        <strain evidence="10 11">GH4-78</strain>
    </source>
</reference>
<dbReference type="OrthoDB" id="9788328at2"/>
<dbReference type="GO" id="GO:0020037">
    <property type="term" value="F:heme binding"/>
    <property type="evidence" value="ECO:0007669"/>
    <property type="project" value="UniProtKB-UniRule"/>
</dbReference>
<keyword evidence="6 8" id="KW-0408">Iron</keyword>
<sequence>MSSLLKPAVFVACLLPFGGLVFGAAGNSLGPDPAEAIMHASGEWALRLLLLALAVSPVRELLGWRWPLSLRRMLGLYAFFYATLHLVTFSHFYLGWSGAILLEELAERPYIAAGSLAWLLMLPLAVTSTRAMQRKLGRNWRKLHRAVYVAGVFACLHLAWQVRSDLGEPLAYGILLFLLLLWRLRVYSPRRFDVMRRRA</sequence>
<protein>
    <recommendedName>
        <fullName evidence="8">Protein-methionine-sulfoxide reductase heme-binding subunit MsrQ</fullName>
    </recommendedName>
    <alternativeName>
        <fullName evidence="8">Flavocytochrome MsrQ</fullName>
    </alternativeName>
</protein>
<dbReference type="AlphaFoldDB" id="A0A4R5LPN7"/>
<keyword evidence="11" id="KW-1185">Reference proteome</keyword>
<evidence type="ECO:0000256" key="6">
    <source>
        <dbReference type="ARBA" id="ARBA00023004"/>
    </source>
</evidence>
<evidence type="ECO:0000313" key="11">
    <source>
        <dbReference type="Proteomes" id="UP000295554"/>
    </source>
</evidence>
<dbReference type="GO" id="GO:0005886">
    <property type="term" value="C:plasma membrane"/>
    <property type="evidence" value="ECO:0007669"/>
    <property type="project" value="UniProtKB-SubCell"/>
</dbReference>
<dbReference type="HAMAP" id="MF_01207">
    <property type="entry name" value="MsrQ"/>
    <property type="match status" value="1"/>
</dbReference>
<dbReference type="RefSeq" id="WP_133213067.1">
    <property type="nucleotide sequence ID" value="NZ_SMSE01000003.1"/>
</dbReference>
<accession>A0A4R5LPN7</accession>
<comment type="caution">
    <text evidence="10">The sequence shown here is derived from an EMBL/GenBank/DDBJ whole genome shotgun (WGS) entry which is preliminary data.</text>
</comment>
<evidence type="ECO:0000256" key="4">
    <source>
        <dbReference type="ARBA" id="ARBA00022692"/>
    </source>
</evidence>
<keyword evidence="8" id="KW-0249">Electron transport</keyword>
<keyword evidence="7 8" id="KW-0472">Membrane</keyword>
<dbReference type="InterPro" id="IPR013130">
    <property type="entry name" value="Fe3_Rdtase_TM_dom"/>
</dbReference>
<dbReference type="PANTHER" id="PTHR36964">
    <property type="entry name" value="PROTEIN-METHIONINE-SULFOXIDE REDUCTASE HEME-BINDING SUBUNIT MSRQ"/>
    <property type="match status" value="1"/>
</dbReference>
<comment type="function">
    <text evidence="8">Part of the MsrPQ system that repairs oxidized periplasmic proteins containing methionine sulfoxide residues (Met-O), using respiratory chain electrons. Thus protects these proteins from oxidative-stress damage caused by reactive species of oxygen and chlorine generated by the host defense mechanisms. MsrPQ is essential for the maintenance of envelope integrity under bleach stress, rescuing a wide series of structurally unrelated periplasmic proteins from methionine oxidation. MsrQ provides electrons for reduction to the reductase catalytic subunit MsrP, using the quinone pool of the respiratory chain.</text>
</comment>
<keyword evidence="4 8" id="KW-0812">Transmembrane</keyword>
<feature type="transmembrane region" description="Helical" evidence="8">
    <location>
        <begin position="146"/>
        <end position="163"/>
    </location>
</feature>